<protein>
    <submittedName>
        <fullName evidence="2">ATP-binding cassette domain-containing protein</fullName>
    </submittedName>
</protein>
<evidence type="ECO:0000313" key="3">
    <source>
        <dbReference type="Proteomes" id="UP000297391"/>
    </source>
</evidence>
<evidence type="ECO:0000313" key="2">
    <source>
        <dbReference type="EMBL" id="TFY86798.1"/>
    </source>
</evidence>
<evidence type="ECO:0000259" key="1">
    <source>
        <dbReference type="PROSITE" id="PS50893"/>
    </source>
</evidence>
<dbReference type="PANTHER" id="PTHR43038">
    <property type="entry name" value="ATP-BINDING CASSETTE, SUB-FAMILY H, MEMBER 1"/>
    <property type="match status" value="1"/>
</dbReference>
<feature type="domain" description="ABC transporter" evidence="1">
    <location>
        <begin position="4"/>
        <end position="228"/>
    </location>
</feature>
<keyword evidence="2" id="KW-0067">ATP-binding</keyword>
<accession>A0A4Z0ALC8</accession>
<reference evidence="2 3" key="1">
    <citation type="journal article" date="2019" name="Syst. Appl. Microbiol.">
        <title>New species of pathogenic Pseudomonas isolated from citrus in Tunisia: Proposal of Pseudomonas kairouanensis sp. nov. and Pseudomonas nabeulensis sp. nov.</title>
        <authorList>
            <person name="Oueslati M."/>
            <person name="Mulet M."/>
            <person name="Gomila M."/>
            <person name="Berge O."/>
            <person name="Hajlaoui M.R."/>
            <person name="Lalucat J."/>
            <person name="Sadfi-Zouaoui N."/>
            <person name="Garcia-Valdes E."/>
        </authorList>
    </citation>
    <scope>NUCLEOTIDE SEQUENCE [LARGE SCALE GENOMIC DNA]</scope>
    <source>
        <strain evidence="2 3">KC12</strain>
    </source>
</reference>
<dbReference type="EMBL" id="QUZU01000029">
    <property type="protein sequence ID" value="TFY86798.1"/>
    <property type="molecule type" value="Genomic_DNA"/>
</dbReference>
<dbReference type="RefSeq" id="WP_135290844.1">
    <property type="nucleotide sequence ID" value="NZ_QUZU01000029.1"/>
</dbReference>
<dbReference type="OrthoDB" id="2968466at2"/>
<name>A0A4Z0ALC8_9PSED</name>
<dbReference type="PROSITE" id="PS50893">
    <property type="entry name" value="ABC_TRANSPORTER_2"/>
    <property type="match status" value="1"/>
</dbReference>
<dbReference type="Proteomes" id="UP000297391">
    <property type="component" value="Unassembled WGS sequence"/>
</dbReference>
<keyword evidence="3" id="KW-1185">Reference proteome</keyword>
<dbReference type="SUPFAM" id="SSF52540">
    <property type="entry name" value="P-loop containing nucleoside triphosphate hydrolases"/>
    <property type="match status" value="1"/>
</dbReference>
<sequence length="239" mass="26493">MKELIVTSLGVNYAHHTLFKSASLKVEAGSISGLLGPNGSGKTTFFDVVCGLKKMHSGDIHNAFSKLLYLSQIISTPPVFRMYDIFKMIMIFCADTQVAQAHALEKIEKWSPGIAERYCEIWNKKSSLCSYGEKRWFFTLSLLSANADLVILDEPTAGVDPEFRYHIWRCLEGAAAEGVAVLVSSHNVDEIVAHCDDFYMISQQRFNRFTDAQGFMNAYGASSLDEAFIQAASLPKPSA</sequence>
<dbReference type="GO" id="GO:0016887">
    <property type="term" value="F:ATP hydrolysis activity"/>
    <property type="evidence" value="ECO:0007669"/>
    <property type="project" value="InterPro"/>
</dbReference>
<proteinExistence type="predicted"/>
<comment type="caution">
    <text evidence="2">The sequence shown here is derived from an EMBL/GenBank/DDBJ whole genome shotgun (WGS) entry which is preliminary data.</text>
</comment>
<dbReference type="InterPro" id="IPR027417">
    <property type="entry name" value="P-loop_NTPase"/>
</dbReference>
<dbReference type="Gene3D" id="3.40.50.300">
    <property type="entry name" value="P-loop containing nucleotide triphosphate hydrolases"/>
    <property type="match status" value="1"/>
</dbReference>
<gene>
    <name evidence="2" type="ORF">DYL59_20740</name>
</gene>
<dbReference type="GO" id="GO:0005524">
    <property type="term" value="F:ATP binding"/>
    <property type="evidence" value="ECO:0007669"/>
    <property type="project" value="UniProtKB-KW"/>
</dbReference>
<organism evidence="2 3">
    <name type="scientific">Pseudomonas kairouanensis</name>
    <dbReference type="NCBI Taxonomy" id="2293832"/>
    <lineage>
        <taxon>Bacteria</taxon>
        <taxon>Pseudomonadati</taxon>
        <taxon>Pseudomonadota</taxon>
        <taxon>Gammaproteobacteria</taxon>
        <taxon>Pseudomonadales</taxon>
        <taxon>Pseudomonadaceae</taxon>
        <taxon>Pseudomonas</taxon>
    </lineage>
</organism>
<dbReference type="AlphaFoldDB" id="A0A4Z0ALC8"/>
<dbReference type="InterPro" id="IPR003439">
    <property type="entry name" value="ABC_transporter-like_ATP-bd"/>
</dbReference>
<dbReference type="Pfam" id="PF00005">
    <property type="entry name" value="ABC_tran"/>
    <property type="match status" value="1"/>
</dbReference>
<dbReference type="PANTHER" id="PTHR43038:SF3">
    <property type="entry name" value="ABC TRANSPORTER G FAMILY MEMBER 20 ISOFORM X1"/>
    <property type="match status" value="1"/>
</dbReference>
<keyword evidence="2" id="KW-0547">Nucleotide-binding</keyword>